<protein>
    <submittedName>
        <fullName evidence="1">Uncharacterized protein</fullName>
    </submittedName>
</protein>
<reference evidence="1 2" key="1">
    <citation type="submission" date="2019-08" db="EMBL/GenBank/DDBJ databases">
        <authorList>
            <person name="Ye J."/>
        </authorList>
    </citation>
    <scope>NUCLEOTIDE SEQUENCE [LARGE SCALE GENOMIC DNA]</scope>
    <source>
        <strain evidence="1 2">TK008</strain>
    </source>
</reference>
<dbReference type="RefSeq" id="WP_147097746.1">
    <property type="nucleotide sequence ID" value="NZ_JBHUFH010000011.1"/>
</dbReference>
<keyword evidence="2" id="KW-1185">Reference proteome</keyword>
<gene>
    <name evidence="1" type="ORF">FQV27_09465</name>
</gene>
<evidence type="ECO:0000313" key="1">
    <source>
        <dbReference type="EMBL" id="TXB69185.1"/>
    </source>
</evidence>
<accession>A0A5C6S426</accession>
<dbReference type="Proteomes" id="UP000321562">
    <property type="component" value="Unassembled WGS sequence"/>
</dbReference>
<dbReference type="EMBL" id="VOPL01000003">
    <property type="protein sequence ID" value="TXB69185.1"/>
    <property type="molecule type" value="Genomic_DNA"/>
</dbReference>
<comment type="caution">
    <text evidence="1">The sequence shown here is derived from an EMBL/GenBank/DDBJ whole genome shotgun (WGS) entry which is preliminary data.</text>
</comment>
<dbReference type="AlphaFoldDB" id="A0A5C6S426"/>
<proteinExistence type="predicted"/>
<organism evidence="1 2">
    <name type="scientific">Paracoccus aurantiacus</name>
    <dbReference type="NCBI Taxonomy" id="2599412"/>
    <lineage>
        <taxon>Bacteria</taxon>
        <taxon>Pseudomonadati</taxon>
        <taxon>Pseudomonadota</taxon>
        <taxon>Alphaproteobacteria</taxon>
        <taxon>Rhodobacterales</taxon>
        <taxon>Paracoccaceae</taxon>
        <taxon>Paracoccus</taxon>
    </lineage>
</organism>
<evidence type="ECO:0000313" key="2">
    <source>
        <dbReference type="Proteomes" id="UP000321562"/>
    </source>
</evidence>
<name>A0A5C6S426_9RHOB</name>
<dbReference type="OrthoDB" id="8420894at2"/>
<sequence>MQDEIWLGKDGVLAVLPIHFNLPAHAIPLGTFVRTAEQAETIIASLNRELFDGKLKYEILVLPPQEGSFKSRIGVYLLGGWIAVWTFTESDIGQAFIRGLTLQEPAHWSEQAGSAIREQIVSDEDDEAIEEADKAPEDDEAKCLAAAEFLVETTKSFLQTDVAELESVGLTTTRFRDGFAARNEFYEACAATPDIRAVGFEDEPVFPIDRSDFARLQVVLPPVKDEDDEPWQTAIVDLKVTSPNWEREDRQRAWKAKDAKGRERLFRIEDEQFWGLVKAEQLNIHIMDTIKVQWAFQGKANSPKNIRVLRVLEFNGDALSEPLDDNALSAVLGAFSEIDTDQGDLFAGRGGGDE</sequence>